<protein>
    <submittedName>
        <fullName evidence="3">Uncharacterized protein LOC116562624</fullName>
    </submittedName>
</protein>
<reference evidence="3" key="1">
    <citation type="submission" date="2025-08" db="UniProtKB">
        <authorList>
            <consortium name="RefSeq"/>
        </authorList>
    </citation>
    <scope>IDENTIFICATION</scope>
    <source>
        <tissue evidence="3">Blood</tissue>
    </source>
</reference>
<evidence type="ECO:0000313" key="3">
    <source>
        <dbReference type="RefSeq" id="XP_032150778.1"/>
    </source>
</evidence>
<feature type="compositionally biased region" description="Basic and acidic residues" evidence="1">
    <location>
        <begin position="37"/>
        <end position="59"/>
    </location>
</feature>
<accession>A0A6J3J8E2</accession>
<dbReference type="RefSeq" id="XP_032150778.1">
    <property type="nucleotide sequence ID" value="XM_032294887.1"/>
</dbReference>
<dbReference type="GeneID" id="116562624"/>
<proteinExistence type="predicted"/>
<feature type="compositionally biased region" description="Basic and acidic residues" evidence="1">
    <location>
        <begin position="67"/>
        <end position="77"/>
    </location>
</feature>
<feature type="region of interest" description="Disordered" evidence="1">
    <location>
        <begin position="1"/>
        <end position="246"/>
    </location>
</feature>
<keyword evidence="2" id="KW-1185">Reference proteome</keyword>
<feature type="compositionally biased region" description="Low complexity" evidence="1">
    <location>
        <begin position="103"/>
        <end position="126"/>
    </location>
</feature>
<dbReference type="Proteomes" id="UP000504640">
    <property type="component" value="Unplaced"/>
</dbReference>
<feature type="compositionally biased region" description="Pro residues" evidence="1">
    <location>
        <begin position="87"/>
        <end position="102"/>
    </location>
</feature>
<dbReference type="AlphaFoldDB" id="A0A6J3J8E2"/>
<sequence length="351" mass="36630">MGRGCGARRESGPRPPPDSGTGAWSGLGAAVTAAIFGEHHPPPAPRRNRETEKGGDPKRARNKARGGQKEAAGERNRPKGASRGRCPRPPGNPAPSLLPSPLLPSSRRPGRLRGSGPAGTFSASERPPARPPAARPRGGSEGCALRARPGRAASPPAPTSGPRHPRAGPRLMPGRRPREPPQAARARDETSLRLRQCASSGARAARPQPRPVPLCPSLSLPGSDLRRPRGLEGTGSAAGAAERPGPRSTLRKLVFLRSAPRAGYIVFLRWTGEVAANLPSPPDSGRARLVPAARWREAGGGEGVGEWRRGGGGCLPLPLPKRPCPCAQSWTPLLGVGAGRRGPDPFRAGPR</sequence>
<name>A0A6J3J8E2_SAPAP</name>
<evidence type="ECO:0000313" key="2">
    <source>
        <dbReference type="Proteomes" id="UP000504640"/>
    </source>
</evidence>
<organism evidence="2 3">
    <name type="scientific">Sapajus apella</name>
    <name type="common">Brown-capped capuchin</name>
    <name type="synonym">Cebus apella</name>
    <dbReference type="NCBI Taxonomy" id="9515"/>
    <lineage>
        <taxon>Eukaryota</taxon>
        <taxon>Metazoa</taxon>
        <taxon>Chordata</taxon>
        <taxon>Craniata</taxon>
        <taxon>Vertebrata</taxon>
        <taxon>Euteleostomi</taxon>
        <taxon>Mammalia</taxon>
        <taxon>Eutheria</taxon>
        <taxon>Euarchontoglires</taxon>
        <taxon>Primates</taxon>
        <taxon>Haplorrhini</taxon>
        <taxon>Platyrrhini</taxon>
        <taxon>Cebidae</taxon>
        <taxon>Cebinae</taxon>
        <taxon>Sapajus</taxon>
    </lineage>
</organism>
<evidence type="ECO:0000256" key="1">
    <source>
        <dbReference type="SAM" id="MobiDB-lite"/>
    </source>
</evidence>
<gene>
    <name evidence="3" type="primary">LOC116562624</name>
</gene>